<evidence type="ECO:0000313" key="3">
    <source>
        <dbReference type="Proteomes" id="UP001237642"/>
    </source>
</evidence>
<reference evidence="2" key="1">
    <citation type="submission" date="2023-02" db="EMBL/GenBank/DDBJ databases">
        <title>Genome of toxic invasive species Heracleum sosnowskyi carries increased number of genes despite the absence of recent whole-genome duplications.</title>
        <authorList>
            <person name="Schelkunov M."/>
            <person name="Shtratnikova V."/>
            <person name="Makarenko M."/>
            <person name="Klepikova A."/>
            <person name="Omelchenko D."/>
            <person name="Novikova G."/>
            <person name="Obukhova E."/>
            <person name="Bogdanov V."/>
            <person name="Penin A."/>
            <person name="Logacheva M."/>
        </authorList>
    </citation>
    <scope>NUCLEOTIDE SEQUENCE</scope>
    <source>
        <strain evidence="2">Hsosn_3</strain>
        <tissue evidence="2">Leaf</tissue>
    </source>
</reference>
<dbReference type="SUPFAM" id="SSF51197">
    <property type="entry name" value="Clavaminate synthase-like"/>
    <property type="match status" value="1"/>
</dbReference>
<sequence>MHSEILLELSRKQREVMKNLLRGVSKSLEVDESYFYNMAEMDKGMDLFVINMYPPCPQPELATGASPHTDFGIMIMLACNGVNGLQIQQNGKWFSVNADRNHLMVNLGDQILVLDEKLQSVLGHFQKYFDGGVIVENQGAAFGGYGSFLPMHQRCPLVKSDRKTPQISQNYNRPRDEDELLNKLCPQNLELRWQTEVSSSIYATPLVADINRITVSNSVNYVGYNLPTS</sequence>
<dbReference type="Gene3D" id="2.60.120.330">
    <property type="entry name" value="B-lactam Antibiotic, Isopenicillin N Synthase, Chain"/>
    <property type="match status" value="1"/>
</dbReference>
<evidence type="ECO:0000313" key="2">
    <source>
        <dbReference type="EMBL" id="KAK1385922.1"/>
    </source>
</evidence>
<name>A0AAD8MV63_9APIA</name>
<dbReference type="Pfam" id="PF03171">
    <property type="entry name" value="2OG-FeII_Oxy"/>
    <property type="match status" value="1"/>
</dbReference>
<feature type="domain" description="Isopenicillin N synthase-like Fe(2+) 2OG dioxygenase" evidence="1">
    <location>
        <begin position="47"/>
        <end position="117"/>
    </location>
</feature>
<dbReference type="EMBL" id="JAUIZM010000005">
    <property type="protein sequence ID" value="KAK1385922.1"/>
    <property type="molecule type" value="Genomic_DNA"/>
</dbReference>
<dbReference type="AlphaFoldDB" id="A0AAD8MV63"/>
<dbReference type="PANTHER" id="PTHR46524">
    <property type="entry name" value="CW-TYPE ZINC FINGER"/>
    <property type="match status" value="1"/>
</dbReference>
<accession>A0AAD8MV63</accession>
<dbReference type="InterPro" id="IPR027443">
    <property type="entry name" value="IPNS-like_sf"/>
</dbReference>
<gene>
    <name evidence="2" type="ORF">POM88_023657</name>
</gene>
<dbReference type="InterPro" id="IPR055300">
    <property type="entry name" value="CWZF3/5/7"/>
</dbReference>
<dbReference type="Proteomes" id="UP001237642">
    <property type="component" value="Unassembled WGS sequence"/>
</dbReference>
<dbReference type="InterPro" id="IPR044861">
    <property type="entry name" value="IPNS-like_FE2OG_OXY"/>
</dbReference>
<reference evidence="2" key="2">
    <citation type="submission" date="2023-05" db="EMBL/GenBank/DDBJ databases">
        <authorList>
            <person name="Schelkunov M.I."/>
        </authorList>
    </citation>
    <scope>NUCLEOTIDE SEQUENCE</scope>
    <source>
        <strain evidence="2">Hsosn_3</strain>
        <tissue evidence="2">Leaf</tissue>
    </source>
</reference>
<organism evidence="2 3">
    <name type="scientific">Heracleum sosnowskyi</name>
    <dbReference type="NCBI Taxonomy" id="360622"/>
    <lineage>
        <taxon>Eukaryota</taxon>
        <taxon>Viridiplantae</taxon>
        <taxon>Streptophyta</taxon>
        <taxon>Embryophyta</taxon>
        <taxon>Tracheophyta</taxon>
        <taxon>Spermatophyta</taxon>
        <taxon>Magnoliopsida</taxon>
        <taxon>eudicotyledons</taxon>
        <taxon>Gunneridae</taxon>
        <taxon>Pentapetalae</taxon>
        <taxon>asterids</taxon>
        <taxon>campanulids</taxon>
        <taxon>Apiales</taxon>
        <taxon>Apiaceae</taxon>
        <taxon>Apioideae</taxon>
        <taxon>apioid superclade</taxon>
        <taxon>Tordylieae</taxon>
        <taxon>Tordyliinae</taxon>
        <taxon>Heracleum</taxon>
    </lineage>
</organism>
<proteinExistence type="predicted"/>
<keyword evidence="3" id="KW-1185">Reference proteome</keyword>
<comment type="caution">
    <text evidence="2">The sequence shown here is derived from an EMBL/GenBank/DDBJ whole genome shotgun (WGS) entry which is preliminary data.</text>
</comment>
<dbReference type="PANTHER" id="PTHR46524:SF7">
    <property type="entry name" value="CW-TYPE ZINC FINGER"/>
    <property type="match status" value="1"/>
</dbReference>
<evidence type="ECO:0000259" key="1">
    <source>
        <dbReference type="Pfam" id="PF03171"/>
    </source>
</evidence>
<protein>
    <recommendedName>
        <fullName evidence="1">Isopenicillin N synthase-like Fe(2+) 2OG dioxygenase domain-containing protein</fullName>
    </recommendedName>
</protein>